<evidence type="ECO:0000259" key="12">
    <source>
        <dbReference type="PROSITE" id="PS51192"/>
    </source>
</evidence>
<feature type="region of interest" description="Disordered" evidence="10">
    <location>
        <begin position="269"/>
        <end position="336"/>
    </location>
</feature>
<feature type="compositionally biased region" description="Basic and acidic residues" evidence="10">
    <location>
        <begin position="134"/>
        <end position="143"/>
    </location>
</feature>
<name>A0A163JYY6_ABSGL</name>
<dbReference type="InterPro" id="IPR002464">
    <property type="entry name" value="DNA/RNA_helicase_DEAH_CS"/>
</dbReference>
<feature type="region of interest" description="Disordered" evidence="10">
    <location>
        <begin position="79"/>
        <end position="102"/>
    </location>
</feature>
<keyword evidence="15" id="KW-1185">Reference proteome</keyword>
<dbReference type="InterPro" id="IPR003029">
    <property type="entry name" value="S1_domain"/>
</dbReference>
<keyword evidence="7" id="KW-0508">mRNA splicing</keyword>
<dbReference type="GO" id="GO:0003723">
    <property type="term" value="F:RNA binding"/>
    <property type="evidence" value="ECO:0007669"/>
    <property type="project" value="TreeGrafter"/>
</dbReference>
<dbReference type="Pfam" id="PF00271">
    <property type="entry name" value="Helicase_C"/>
    <property type="match status" value="1"/>
</dbReference>
<dbReference type="InterPro" id="IPR027417">
    <property type="entry name" value="P-loop_NTPase"/>
</dbReference>
<dbReference type="Pfam" id="PF00270">
    <property type="entry name" value="DEAD"/>
    <property type="match status" value="1"/>
</dbReference>
<dbReference type="SMART" id="SM00847">
    <property type="entry name" value="HA2"/>
    <property type="match status" value="1"/>
</dbReference>
<dbReference type="CDD" id="cd05684">
    <property type="entry name" value="S1_DHX8_helicase"/>
    <property type="match status" value="1"/>
</dbReference>
<dbReference type="FunFam" id="2.40.50.140:FF:000061">
    <property type="entry name" value="ATP-dependent RNA helicase DHX8"/>
    <property type="match status" value="1"/>
</dbReference>
<proteinExistence type="predicted"/>
<evidence type="ECO:0000313" key="15">
    <source>
        <dbReference type="Proteomes" id="UP000078561"/>
    </source>
</evidence>
<dbReference type="InterPro" id="IPR048333">
    <property type="entry name" value="HA2_WH"/>
</dbReference>
<evidence type="ECO:0000256" key="5">
    <source>
        <dbReference type="ARBA" id="ARBA00022806"/>
    </source>
</evidence>
<organism evidence="14">
    <name type="scientific">Absidia glauca</name>
    <name type="common">Pin mould</name>
    <dbReference type="NCBI Taxonomy" id="4829"/>
    <lineage>
        <taxon>Eukaryota</taxon>
        <taxon>Fungi</taxon>
        <taxon>Fungi incertae sedis</taxon>
        <taxon>Mucoromycota</taxon>
        <taxon>Mucoromycotina</taxon>
        <taxon>Mucoromycetes</taxon>
        <taxon>Mucorales</taxon>
        <taxon>Cunninghamellaceae</taxon>
        <taxon>Absidia</taxon>
    </lineage>
</organism>
<evidence type="ECO:0000313" key="14">
    <source>
        <dbReference type="EMBL" id="SAM04504.1"/>
    </source>
</evidence>
<dbReference type="AlphaFoldDB" id="A0A163JYY6"/>
<evidence type="ECO:0000256" key="3">
    <source>
        <dbReference type="ARBA" id="ARBA00022741"/>
    </source>
</evidence>
<dbReference type="InterPro" id="IPR011545">
    <property type="entry name" value="DEAD/DEAH_box_helicase_dom"/>
</dbReference>
<dbReference type="SMART" id="SM00487">
    <property type="entry name" value="DEXDc"/>
    <property type="match status" value="1"/>
</dbReference>
<keyword evidence="5" id="KW-0347">Helicase</keyword>
<feature type="region of interest" description="Disordered" evidence="10">
    <location>
        <begin position="121"/>
        <end position="189"/>
    </location>
</feature>
<dbReference type="GO" id="GO:0000390">
    <property type="term" value="P:spliceosomal complex disassembly"/>
    <property type="evidence" value="ECO:0007669"/>
    <property type="project" value="TreeGrafter"/>
</dbReference>
<dbReference type="GO" id="GO:0005684">
    <property type="term" value="C:U2-type spliceosomal complex"/>
    <property type="evidence" value="ECO:0007669"/>
    <property type="project" value="UniProtKB-ARBA"/>
</dbReference>
<accession>A0A163JYY6</accession>
<dbReference type="InterPro" id="IPR012340">
    <property type="entry name" value="NA-bd_OB-fold"/>
</dbReference>
<dbReference type="PROSITE" id="PS00690">
    <property type="entry name" value="DEAH_ATP_HELICASE"/>
    <property type="match status" value="1"/>
</dbReference>
<dbReference type="GO" id="GO:0003724">
    <property type="term" value="F:RNA helicase activity"/>
    <property type="evidence" value="ECO:0007669"/>
    <property type="project" value="UniProtKB-EC"/>
</dbReference>
<dbReference type="EMBL" id="LT554386">
    <property type="protein sequence ID" value="SAM04504.1"/>
    <property type="molecule type" value="Genomic_DNA"/>
</dbReference>
<dbReference type="InterPro" id="IPR049588">
    <property type="entry name" value="DHX8_GH2-like"/>
</dbReference>
<sequence>MDELEKLSLVNKVVSELSNHIGIGEKVLAEFILHLHDQANGSLPKFKQLLKEADADFPDAFLDNLDRIIKTMKPAPKVSTFTTDDKASHLPGLALADDPNWRKKREQDMAVADDMMAELEGLAGSAPPPSQQRQHQEYSDSSRHSSSRSRHRSPPTDRHRRRHRSRSPSSSTSSSRRDHRPSSSSRHVMDDEPVLYKIYDGQITNIRDFGAFVRLEGIRGGGEGLVHIGQIAPTRVEDIHSAVHRQQRVKVKVISINGHKVGLSMKEVDQHTGQDLTPQKSAASAGTSSNATPLRSKDFDAIERQQQGRQQLQPSQRQLQQQQNEPRSAVKRMSSPERWEIKQLIASGAVNAADYPGIYEDLEAANNNPNNELEAEEEVDVEVREDEPPFLRGQTRHTLELSPVKVVKVPDGTMNRSALAGAALAKERRELRQQQQNEEMDAVPKDVNTPWLDPMPEPGERQFAQDLRGVAVKPNQNQMLIVVGDTGSGKTTQMTQYLAEEGFANMGRIGCTQPRRVAAMSVAKRVAEEVGCRVGQEVGYTIRFEDCTSPETRIKYMTDGMLLRECLIDPEMSQYSVIILDEAHERTISTDVLFGLLKRAAKKRPDLKLVITSATLDADKFATYFNNCPIFTIPGRTYPVEVLYTKDPEPDYLDAALITVMQIHLSEPPGDILLFLTGQEEIDTSAEILYERMKALGTDVPELIILPVYSALPSEMQSKIFEPAPPGSRKVVIATNIAETSITIDGVFYVIDPGFVKQNKWDAKLGMDSLVVVPISQAAARQRAGRAGRTGPGKCYRLYTEPAYRNEMLPNTIPEIQLLNLSMTVLTLKAMGVNDLLHFDFMDPPPEANLIQALEQLYALQALDDEGLLTRLGRKMAEFPLEPQLSKMLIQSVDLGCSEEILTVVAMLTAGNVFYRPKEKQAQADSKKAKFHQPEGDQLTLLTVYNGWKASNFASPWCFDNFIQARSMKRAQDVRKQLLGIMDRYKHDIVSCGNNYTKVCKALVSGYFRNAAKKDPQEGYKTLLEGTPVYIHPSSALFNKGPEWVIYHEIVFTSKEYMREVTVIEPKWLTESAPTFFKVADANKISKRKRQEKIEPLYNRYEKPDEWRLSKVKRGGRISQTFG</sequence>
<dbReference type="Gene3D" id="2.40.50.140">
    <property type="entry name" value="Nucleic acid-binding proteins"/>
    <property type="match status" value="1"/>
</dbReference>
<dbReference type="Gene3D" id="1.20.120.1080">
    <property type="match status" value="1"/>
</dbReference>
<dbReference type="PANTHER" id="PTHR18934:SF85">
    <property type="entry name" value="ATP-DEPENDENT RNA HELICASE DHX8"/>
    <property type="match status" value="1"/>
</dbReference>
<keyword evidence="6" id="KW-0067">ATP-binding</keyword>
<dbReference type="Pfam" id="PF04408">
    <property type="entry name" value="WHD_HA2"/>
    <property type="match status" value="1"/>
</dbReference>
<evidence type="ECO:0000256" key="10">
    <source>
        <dbReference type="SAM" id="MobiDB-lite"/>
    </source>
</evidence>
<evidence type="ECO:0000256" key="8">
    <source>
        <dbReference type="ARBA" id="ARBA00023242"/>
    </source>
</evidence>
<feature type="domain" description="S1 motif" evidence="11">
    <location>
        <begin position="196"/>
        <end position="266"/>
    </location>
</feature>
<dbReference type="PANTHER" id="PTHR18934">
    <property type="entry name" value="ATP-DEPENDENT RNA HELICASE"/>
    <property type="match status" value="1"/>
</dbReference>
<dbReference type="CDD" id="cd21691">
    <property type="entry name" value="GH2-like_DHX8"/>
    <property type="match status" value="1"/>
</dbReference>
<dbReference type="GO" id="GO:0071013">
    <property type="term" value="C:catalytic step 2 spliceosome"/>
    <property type="evidence" value="ECO:0007669"/>
    <property type="project" value="TreeGrafter"/>
</dbReference>
<keyword evidence="8" id="KW-0539">Nucleus</keyword>
<evidence type="ECO:0000256" key="2">
    <source>
        <dbReference type="ARBA" id="ARBA00022664"/>
    </source>
</evidence>
<evidence type="ECO:0000259" key="13">
    <source>
        <dbReference type="PROSITE" id="PS51194"/>
    </source>
</evidence>
<dbReference type="GO" id="GO:0005524">
    <property type="term" value="F:ATP binding"/>
    <property type="evidence" value="ECO:0007669"/>
    <property type="project" value="UniProtKB-KW"/>
</dbReference>
<dbReference type="Pfam" id="PF00575">
    <property type="entry name" value="S1"/>
    <property type="match status" value="1"/>
</dbReference>
<dbReference type="Proteomes" id="UP000078561">
    <property type="component" value="Unassembled WGS sequence"/>
</dbReference>
<feature type="domain" description="Helicase C-terminal" evidence="13">
    <location>
        <begin position="652"/>
        <end position="832"/>
    </location>
</feature>
<dbReference type="PROSITE" id="PS50126">
    <property type="entry name" value="S1"/>
    <property type="match status" value="1"/>
</dbReference>
<dbReference type="GO" id="GO:0016787">
    <property type="term" value="F:hydrolase activity"/>
    <property type="evidence" value="ECO:0007669"/>
    <property type="project" value="UniProtKB-KW"/>
</dbReference>
<dbReference type="SUPFAM" id="SSF50249">
    <property type="entry name" value="Nucleic acid-binding proteins"/>
    <property type="match status" value="1"/>
</dbReference>
<dbReference type="FunFam" id="3.40.50.300:FF:000101">
    <property type="entry name" value="Pre-mRNA-splicing factor ATP-dependent RNA helicase"/>
    <property type="match status" value="1"/>
</dbReference>
<comment type="catalytic activity">
    <reaction evidence="9">
        <text>ATP + H2O = ADP + phosphate + H(+)</text>
        <dbReference type="Rhea" id="RHEA:13065"/>
        <dbReference type="ChEBI" id="CHEBI:15377"/>
        <dbReference type="ChEBI" id="CHEBI:15378"/>
        <dbReference type="ChEBI" id="CHEBI:30616"/>
        <dbReference type="ChEBI" id="CHEBI:43474"/>
        <dbReference type="ChEBI" id="CHEBI:456216"/>
        <dbReference type="EC" id="3.6.4.13"/>
    </reaction>
</comment>
<dbReference type="InterPro" id="IPR011709">
    <property type="entry name" value="DEAD-box_helicase_OB_fold"/>
</dbReference>
<evidence type="ECO:0000256" key="6">
    <source>
        <dbReference type="ARBA" id="ARBA00022840"/>
    </source>
</evidence>
<dbReference type="FunCoup" id="A0A163JYY6">
    <property type="interactions" value="500"/>
</dbReference>
<dbReference type="PROSITE" id="PS51194">
    <property type="entry name" value="HELICASE_CTER"/>
    <property type="match status" value="1"/>
</dbReference>
<protein>
    <recommendedName>
        <fullName evidence="1">RNA helicase</fullName>
        <ecNumber evidence="1">3.6.4.13</ecNumber>
    </recommendedName>
</protein>
<dbReference type="Pfam" id="PF07717">
    <property type="entry name" value="OB_NTP_bind"/>
    <property type="match status" value="1"/>
</dbReference>
<feature type="compositionally biased region" description="Low complexity" evidence="10">
    <location>
        <begin position="281"/>
        <end position="292"/>
    </location>
</feature>
<keyword evidence="3" id="KW-0547">Nucleotide-binding</keyword>
<dbReference type="InterPro" id="IPR001650">
    <property type="entry name" value="Helicase_C-like"/>
</dbReference>
<gene>
    <name evidence="14" type="primary">ABSGL_10368.1 scaffold 11921</name>
</gene>
<dbReference type="InParanoid" id="A0A163JYY6"/>
<evidence type="ECO:0000256" key="1">
    <source>
        <dbReference type="ARBA" id="ARBA00012552"/>
    </source>
</evidence>
<dbReference type="STRING" id="4829.A0A163JYY6"/>
<dbReference type="InterPro" id="IPR007502">
    <property type="entry name" value="Helicase-assoc_dom"/>
</dbReference>
<evidence type="ECO:0000256" key="9">
    <source>
        <dbReference type="ARBA" id="ARBA00047984"/>
    </source>
</evidence>
<dbReference type="FunFam" id="3.40.50.300:FF:000615">
    <property type="entry name" value="pre-mRNA-splicing factor ATP-dependent RNA helicase DEAH7"/>
    <property type="match status" value="1"/>
</dbReference>
<dbReference type="Pfam" id="PF21010">
    <property type="entry name" value="HA2_C"/>
    <property type="match status" value="1"/>
</dbReference>
<evidence type="ECO:0000256" key="4">
    <source>
        <dbReference type="ARBA" id="ARBA00022801"/>
    </source>
</evidence>
<dbReference type="SMART" id="SM00316">
    <property type="entry name" value="S1"/>
    <property type="match status" value="1"/>
</dbReference>
<reference evidence="14" key="1">
    <citation type="submission" date="2016-04" db="EMBL/GenBank/DDBJ databases">
        <authorList>
            <person name="Evans L.H."/>
            <person name="Alamgir A."/>
            <person name="Owens N."/>
            <person name="Weber N.D."/>
            <person name="Virtaneva K."/>
            <person name="Barbian K."/>
            <person name="Babar A."/>
            <person name="Rosenke K."/>
        </authorList>
    </citation>
    <scope>NUCLEOTIDE SEQUENCE [LARGE SCALE GENOMIC DNA]</scope>
    <source>
        <strain evidence="14">CBS 101.48</strain>
    </source>
</reference>
<evidence type="ECO:0000256" key="7">
    <source>
        <dbReference type="ARBA" id="ARBA00023187"/>
    </source>
</evidence>
<dbReference type="PROSITE" id="PS51192">
    <property type="entry name" value="HELICASE_ATP_BIND_1"/>
    <property type="match status" value="1"/>
</dbReference>
<dbReference type="FunFam" id="1.20.120.1080:FF:000001">
    <property type="entry name" value="Pre-mRNA-splicing factor ATP-dependent RNA helicase"/>
    <property type="match status" value="1"/>
</dbReference>
<dbReference type="CDD" id="cd18791">
    <property type="entry name" value="SF2_C_RHA"/>
    <property type="match status" value="1"/>
</dbReference>
<feature type="region of interest" description="Disordered" evidence="10">
    <location>
        <begin position="427"/>
        <end position="449"/>
    </location>
</feature>
<dbReference type="SMART" id="SM00490">
    <property type="entry name" value="HELICc"/>
    <property type="match status" value="1"/>
</dbReference>
<dbReference type="InterPro" id="IPR049621">
    <property type="entry name" value="S1_DHX8_helicase"/>
</dbReference>
<dbReference type="EC" id="3.6.4.13" evidence="1"/>
<dbReference type="Gene3D" id="3.40.50.300">
    <property type="entry name" value="P-loop containing nucleotide triphosphate hydrolases"/>
    <property type="match status" value="2"/>
</dbReference>
<dbReference type="OMA" id="MKEVDQV"/>
<dbReference type="InterPro" id="IPR014001">
    <property type="entry name" value="Helicase_ATP-bd"/>
</dbReference>
<keyword evidence="2" id="KW-0507">mRNA processing</keyword>
<dbReference type="SUPFAM" id="SSF52540">
    <property type="entry name" value="P-loop containing nucleoside triphosphate hydrolases"/>
    <property type="match status" value="1"/>
</dbReference>
<feature type="domain" description="Helicase ATP-binding" evidence="12">
    <location>
        <begin position="471"/>
        <end position="634"/>
    </location>
</feature>
<feature type="compositionally biased region" description="Basic residues" evidence="10">
    <location>
        <begin position="145"/>
        <end position="166"/>
    </location>
</feature>
<evidence type="ECO:0000259" key="11">
    <source>
        <dbReference type="PROSITE" id="PS50126"/>
    </source>
</evidence>
<dbReference type="OrthoDB" id="10253254at2759"/>
<feature type="compositionally biased region" description="Low complexity" evidence="10">
    <location>
        <begin position="304"/>
        <end position="323"/>
    </location>
</feature>
<keyword evidence="4" id="KW-0378">Hydrolase</keyword>